<organism evidence="5 6">
    <name type="scientific">Hydrogenophaga atypica</name>
    <dbReference type="NCBI Taxonomy" id="249409"/>
    <lineage>
        <taxon>Bacteria</taxon>
        <taxon>Pseudomonadati</taxon>
        <taxon>Pseudomonadota</taxon>
        <taxon>Betaproteobacteria</taxon>
        <taxon>Burkholderiales</taxon>
        <taxon>Comamonadaceae</taxon>
        <taxon>Hydrogenophaga</taxon>
    </lineage>
</organism>
<keyword evidence="3 4" id="KW-0067">ATP-binding</keyword>
<evidence type="ECO:0000256" key="4">
    <source>
        <dbReference type="RuleBase" id="RU003322"/>
    </source>
</evidence>
<evidence type="ECO:0000313" key="6">
    <source>
        <dbReference type="Proteomes" id="UP001596501"/>
    </source>
</evidence>
<sequence length="782" mass="84889">MTTSKPIQTDAYGIDLGTTNSTLCRASLPAGATSAAEPELVSLRQPTPAGEFTGTLLPSIVATYQGREYVGQGAKDLRAMMADTSKGLARNVSVFHDCKNEIGTSRSYPNAPPGYRSPTDIAARILGYLRREGIGDAAAGNVVVTVPASFQTAQRAETARACAIAGLDVSGGRLLDEPVAAFIDFAYRYDPSLVESVTGQKNLLVFDFGGGTCDIALFELTRTAAGAPVQVASRSVSRFHRLGGGDIDLAVLHKVLVPQLCKENSLSEFDLSFQEKIKVITPALIAVAEALKIQMCNEISRLQQFGKLDATPPEAIVVRYPAQVSLRQGARTLKLSTATLSAAQFDEVLAPFLNDEHLFARSTEYRLENSIFAPIADALERARLEPADIDLVLAVGGSSFIPQVADALRAYFAHARMLQYEDRKDAQLAVARGASLQALALATSGRGLIAPLVQDDIYLVTQSGDLPLVAQGAALPFPALGVAVNDSLSVPEDAFEKPLRLSVELVAGLERRPLFRDHWNMAMVSKGSPLRLEYAYDANQVLHLELKLAQFPESAPFQASIENPLSHVVNPNRQQEEIDRLEEEYRQDPRKANDLMPRIAELCAELGQHDKAIGLVRALLRQANRPVAWLINRQAMYEEARGNTAAAIRGYEEAAKASTQWGGPLFNLALLHERQRDYGAALRALDRATQTDGAPAYQALKLRIRQHLKTDLDVTAQAQRVLASFGEPAALDNWELGWYICAADIADDREARQSATQLRRALNQTDAIDAGGVRPDMCRAAE</sequence>
<evidence type="ECO:0000313" key="5">
    <source>
        <dbReference type="EMBL" id="MFC7411145.1"/>
    </source>
</evidence>
<dbReference type="InterPro" id="IPR018181">
    <property type="entry name" value="Heat_shock_70_CS"/>
</dbReference>
<proteinExistence type="inferred from homology"/>
<name>A0ABW2QP14_9BURK</name>
<comment type="similarity">
    <text evidence="1 4">Belongs to the heat shock protein 70 family.</text>
</comment>
<dbReference type="PRINTS" id="PR00301">
    <property type="entry name" value="HEATSHOCK70"/>
</dbReference>
<reference evidence="6" key="1">
    <citation type="journal article" date="2019" name="Int. J. Syst. Evol. Microbiol.">
        <title>The Global Catalogue of Microorganisms (GCM) 10K type strain sequencing project: providing services to taxonomists for standard genome sequencing and annotation.</title>
        <authorList>
            <consortium name="The Broad Institute Genomics Platform"/>
            <consortium name="The Broad Institute Genome Sequencing Center for Infectious Disease"/>
            <person name="Wu L."/>
            <person name="Ma J."/>
        </authorList>
    </citation>
    <scope>NUCLEOTIDE SEQUENCE [LARGE SCALE GENOMIC DNA]</scope>
    <source>
        <strain evidence="6">CGMCC 1.12371</strain>
    </source>
</reference>
<comment type="caution">
    <text evidence="5">The sequence shown here is derived from an EMBL/GenBank/DDBJ whole genome shotgun (WGS) entry which is preliminary data.</text>
</comment>
<dbReference type="SUPFAM" id="SSF48452">
    <property type="entry name" value="TPR-like"/>
    <property type="match status" value="1"/>
</dbReference>
<evidence type="ECO:0000256" key="2">
    <source>
        <dbReference type="ARBA" id="ARBA00022741"/>
    </source>
</evidence>
<keyword evidence="2 4" id="KW-0547">Nucleotide-binding</keyword>
<dbReference type="EMBL" id="JBHTCA010000025">
    <property type="protein sequence ID" value="MFC7411145.1"/>
    <property type="molecule type" value="Genomic_DNA"/>
</dbReference>
<gene>
    <name evidence="5" type="ORF">ACFQPB_19965</name>
</gene>
<dbReference type="Proteomes" id="UP001596501">
    <property type="component" value="Unassembled WGS sequence"/>
</dbReference>
<dbReference type="PANTHER" id="PTHR19375">
    <property type="entry name" value="HEAT SHOCK PROTEIN 70KDA"/>
    <property type="match status" value="1"/>
</dbReference>
<dbReference type="InterPro" id="IPR011990">
    <property type="entry name" value="TPR-like_helical_dom_sf"/>
</dbReference>
<dbReference type="Gene3D" id="3.90.640.10">
    <property type="entry name" value="Actin, Chain A, domain 4"/>
    <property type="match status" value="1"/>
</dbReference>
<accession>A0ABW2QP14</accession>
<protein>
    <submittedName>
        <fullName evidence="5">Hsp70 family protein</fullName>
    </submittedName>
</protein>
<keyword evidence="6" id="KW-1185">Reference proteome</keyword>
<dbReference type="Gene3D" id="1.25.40.10">
    <property type="entry name" value="Tetratricopeptide repeat domain"/>
    <property type="match status" value="1"/>
</dbReference>
<evidence type="ECO:0000256" key="3">
    <source>
        <dbReference type="ARBA" id="ARBA00022840"/>
    </source>
</evidence>
<dbReference type="InterPro" id="IPR013126">
    <property type="entry name" value="Hsp_70_fam"/>
</dbReference>
<dbReference type="Pfam" id="PF00012">
    <property type="entry name" value="HSP70"/>
    <property type="match status" value="2"/>
</dbReference>
<dbReference type="RefSeq" id="WP_382227104.1">
    <property type="nucleotide sequence ID" value="NZ_JBHTCA010000025.1"/>
</dbReference>
<dbReference type="Gene3D" id="3.30.420.40">
    <property type="match status" value="2"/>
</dbReference>
<dbReference type="InterPro" id="IPR043129">
    <property type="entry name" value="ATPase_NBD"/>
</dbReference>
<dbReference type="PROSITE" id="PS00297">
    <property type="entry name" value="HSP70_1"/>
    <property type="match status" value="1"/>
</dbReference>
<dbReference type="SUPFAM" id="SSF53067">
    <property type="entry name" value="Actin-like ATPase domain"/>
    <property type="match status" value="2"/>
</dbReference>
<evidence type="ECO:0000256" key="1">
    <source>
        <dbReference type="ARBA" id="ARBA00007381"/>
    </source>
</evidence>